<name>A0A497XCY2_9PROT</name>
<keyword evidence="3" id="KW-1185">Reference proteome</keyword>
<organism evidence="2 3">
    <name type="scientific">Sulfurisoma sediminicola</name>
    <dbReference type="NCBI Taxonomy" id="1381557"/>
    <lineage>
        <taxon>Bacteria</taxon>
        <taxon>Pseudomonadati</taxon>
        <taxon>Pseudomonadota</taxon>
        <taxon>Betaproteobacteria</taxon>
        <taxon>Nitrosomonadales</taxon>
        <taxon>Sterolibacteriaceae</taxon>
        <taxon>Sulfurisoma</taxon>
    </lineage>
</organism>
<accession>A0A497XCY2</accession>
<dbReference type="Proteomes" id="UP000268908">
    <property type="component" value="Unassembled WGS sequence"/>
</dbReference>
<dbReference type="InterPro" id="IPR023366">
    <property type="entry name" value="ATP_synth_asu-like_sf"/>
</dbReference>
<feature type="compositionally biased region" description="Polar residues" evidence="1">
    <location>
        <begin position="672"/>
        <end position="684"/>
    </location>
</feature>
<evidence type="ECO:0000313" key="2">
    <source>
        <dbReference type="EMBL" id="RLJ63751.1"/>
    </source>
</evidence>
<feature type="region of interest" description="Disordered" evidence="1">
    <location>
        <begin position="669"/>
        <end position="706"/>
    </location>
</feature>
<dbReference type="AlphaFoldDB" id="A0A497XCY2"/>
<gene>
    <name evidence="2" type="ORF">DFR35_2383</name>
</gene>
<reference evidence="2 3" key="1">
    <citation type="submission" date="2018-10" db="EMBL/GenBank/DDBJ databases">
        <title>Genomic Encyclopedia of Type Strains, Phase IV (KMG-IV): sequencing the most valuable type-strain genomes for metagenomic binning, comparative biology and taxonomic classification.</title>
        <authorList>
            <person name="Goeker M."/>
        </authorList>
    </citation>
    <scope>NUCLEOTIDE SEQUENCE [LARGE SCALE GENOMIC DNA]</scope>
    <source>
        <strain evidence="2 3">DSM 26916</strain>
    </source>
</reference>
<evidence type="ECO:0000256" key="1">
    <source>
        <dbReference type="SAM" id="MobiDB-lite"/>
    </source>
</evidence>
<evidence type="ECO:0000313" key="3">
    <source>
        <dbReference type="Proteomes" id="UP000268908"/>
    </source>
</evidence>
<comment type="caution">
    <text evidence="2">The sequence shown here is derived from an EMBL/GenBank/DDBJ whole genome shotgun (WGS) entry which is preliminary data.</text>
</comment>
<protein>
    <submittedName>
        <fullName evidence="2">Uncharacterized protein</fullName>
    </submittedName>
</protein>
<dbReference type="OrthoDB" id="8532329at2"/>
<dbReference type="Gene3D" id="2.40.30.20">
    <property type="match status" value="6"/>
</dbReference>
<dbReference type="EMBL" id="RCCI01000006">
    <property type="protein sequence ID" value="RLJ63751.1"/>
    <property type="molecule type" value="Genomic_DNA"/>
</dbReference>
<dbReference type="RefSeq" id="WP_121242663.1">
    <property type="nucleotide sequence ID" value="NZ_BHVV01000003.1"/>
</dbReference>
<proteinExistence type="predicted"/>
<sequence length="1222" mass="123838">MMAGDQRRRQRGFALAIFLVLLVLGIVFATVSQLEIASRPLARSEATLKVLNQAKEALIGYAATYRDTHPNDVFGYLPCPDTDGDGSADALQADCGGTDGKAVVGLLPYRTLGLPDLRDDSGTCLWYAVSGRYKASSDGTSLPKPLNWDTQGQFAIAGTAVTPDSGDGGGAAVIFAAGPPLAGQSRTPAANRCGVTPSEVAAYLDGGNAFTPGTAVITLTPGTAGSTTSNDHIVAVTPADIFDRVIKRADFGNPATAIPAGQINTLANEAKSVIEARMQTDITSNAGAANASLPTNVGSYTPQFSGKYIGDAPAGIVTGTYAGYYTNWSEQFRLVTCSSVDAPCLLVNSGTANCRGALAFAGRTTTGQPRTSAQKIPGTATLGNYFESALGLLNSAATAFTGNEAYAPATPSADFVSCLFPGGFASLARDATSFAAGTVASSGGGSTVASVTTSGTPTINLGSATGYARAGAVWYPTALPLDTSSQSANQSNTGFQEGKLRIYFKYRINTLGPGFTLALADAATNDPTSIDPLMSGASSSTRLGYAGAPVSGTATVGATTVAVTGRSWSSFSGLATITTATAHGFSAGQSVTVTGVSPRGYEVTNEAIVSILSSTRFTYALANNPGPLVAGIRPPKLALEFDTQCNSTRNDPPSGCSGSPHHYAFDYWGSAADNNPAPSSTTQDGSDDVTHNTGVAGDGSQPLNPRSLSITAATATPTANVAAARWAGGTSTITTTAAHGFATGQSVVISDVSPLGYKGTRTVTATDATHFTFALASDPGDYPHVATFSAANWSSAGGGTATVTTSAAHGLGSGQVVTLSGVSPTQWNGTHSVTVTDATHFTFALSADPGTYVSGGMVASPLRTIAGASWSGSYGGTATITTAAAHGLVSGQFVTISGVSPAGYNGVYGVTVSDATHFTFRLTTDPGFYSSGGVLALAPLVQAIGGAAWSSGQASFTTRAPHYLATGQTVVISGMTPAGYNGTHTVAVTDATHFTIPLATNPGAYSAGGSVKFGGGGMTSTVIAAGATSTTIDSASWSRATATATVVTTAAHGLVVGQQVNIAGVYPTAYNGTVTVTSATTTAPYQFTYALAGDPGGSFSGSVFPRPGIATTNMPTGTDIHVRLDLRRSYDAATRQSTLNMKAYIGNPTDFFCLTADFQNLARDLPELCAPPAATIEQNGIVINDVAGPAFANVYVGFTNARGANASDDQSISITNVMFRTQ</sequence>